<dbReference type="GO" id="GO:0005524">
    <property type="term" value="F:ATP binding"/>
    <property type="evidence" value="ECO:0007669"/>
    <property type="project" value="UniProtKB-KW"/>
</dbReference>
<dbReference type="SMART" id="SM00387">
    <property type="entry name" value="HATPase_c"/>
    <property type="match status" value="1"/>
</dbReference>
<name>A0A6N3G910_9CLOT</name>
<evidence type="ECO:0000256" key="11">
    <source>
        <dbReference type="ARBA" id="ARBA00022989"/>
    </source>
</evidence>
<keyword evidence="6 17" id="KW-0808">Transferase</keyword>
<evidence type="ECO:0000256" key="8">
    <source>
        <dbReference type="ARBA" id="ARBA00022741"/>
    </source>
</evidence>
<dbReference type="InterPro" id="IPR050398">
    <property type="entry name" value="HssS/ArlS-like"/>
</dbReference>
<keyword evidence="12" id="KW-0902">Two-component regulatory system</keyword>
<dbReference type="InterPro" id="IPR003594">
    <property type="entry name" value="HATPase_dom"/>
</dbReference>
<keyword evidence="11 15" id="KW-1133">Transmembrane helix</keyword>
<comment type="subcellular location">
    <subcellularLocation>
        <location evidence="2">Cell membrane</location>
        <topology evidence="2">Multi-pass membrane protein</topology>
    </subcellularLocation>
</comment>
<dbReference type="InterPro" id="IPR036097">
    <property type="entry name" value="HisK_dim/P_sf"/>
</dbReference>
<evidence type="ECO:0000256" key="12">
    <source>
        <dbReference type="ARBA" id="ARBA00023012"/>
    </source>
</evidence>
<dbReference type="AlphaFoldDB" id="A0A6N3G910"/>
<keyword evidence="7 15" id="KW-0812">Transmembrane</keyword>
<dbReference type="GO" id="GO:0005886">
    <property type="term" value="C:plasma membrane"/>
    <property type="evidence" value="ECO:0007669"/>
    <property type="project" value="UniProtKB-SubCell"/>
</dbReference>
<evidence type="ECO:0000256" key="1">
    <source>
        <dbReference type="ARBA" id="ARBA00000085"/>
    </source>
</evidence>
<proteinExistence type="predicted"/>
<comment type="catalytic activity">
    <reaction evidence="1">
        <text>ATP + protein L-histidine = ADP + protein N-phospho-L-histidine.</text>
        <dbReference type="EC" id="2.7.13.3"/>
    </reaction>
</comment>
<keyword evidence="10" id="KW-0067">ATP-binding</keyword>
<dbReference type="PROSITE" id="PS50109">
    <property type="entry name" value="HIS_KIN"/>
    <property type="match status" value="1"/>
</dbReference>
<keyword evidence="8" id="KW-0547">Nucleotide-binding</keyword>
<dbReference type="InterPro" id="IPR003661">
    <property type="entry name" value="HisK_dim/P_dom"/>
</dbReference>
<dbReference type="Gene3D" id="3.30.565.10">
    <property type="entry name" value="Histidine kinase-like ATPase, C-terminal domain"/>
    <property type="match status" value="1"/>
</dbReference>
<dbReference type="GO" id="GO:0000155">
    <property type="term" value="F:phosphorelay sensor kinase activity"/>
    <property type="evidence" value="ECO:0007669"/>
    <property type="project" value="InterPro"/>
</dbReference>
<evidence type="ECO:0000313" key="17">
    <source>
        <dbReference type="EMBL" id="VYU61207.1"/>
    </source>
</evidence>
<feature type="domain" description="Histidine kinase" evidence="16">
    <location>
        <begin position="504"/>
        <end position="701"/>
    </location>
</feature>
<gene>
    <name evidence="17" type="primary">phoR_8</name>
    <name evidence="17" type="ORF">CTLFYP3_03101</name>
</gene>
<evidence type="ECO:0000256" key="6">
    <source>
        <dbReference type="ARBA" id="ARBA00022679"/>
    </source>
</evidence>
<feature type="transmembrane region" description="Helical" evidence="15">
    <location>
        <begin position="301"/>
        <end position="323"/>
    </location>
</feature>
<keyword evidence="13 15" id="KW-0472">Membrane</keyword>
<dbReference type="InterPro" id="IPR036890">
    <property type="entry name" value="HATPase_C_sf"/>
</dbReference>
<keyword evidence="9" id="KW-0418">Kinase</keyword>
<evidence type="ECO:0000259" key="16">
    <source>
        <dbReference type="PROSITE" id="PS50109"/>
    </source>
</evidence>
<dbReference type="FunFam" id="1.10.287.130:FF:000001">
    <property type="entry name" value="Two-component sensor histidine kinase"/>
    <property type="match status" value="1"/>
</dbReference>
<feature type="transmembrane region" description="Helical" evidence="15">
    <location>
        <begin position="335"/>
        <end position="357"/>
    </location>
</feature>
<feature type="transmembrane region" description="Helical" evidence="15">
    <location>
        <begin position="415"/>
        <end position="442"/>
    </location>
</feature>
<organism evidence="17">
    <name type="scientific">Clostridium tertium</name>
    <dbReference type="NCBI Taxonomy" id="1559"/>
    <lineage>
        <taxon>Bacteria</taxon>
        <taxon>Bacillati</taxon>
        <taxon>Bacillota</taxon>
        <taxon>Clostridia</taxon>
        <taxon>Eubacteriales</taxon>
        <taxon>Clostridiaceae</taxon>
        <taxon>Clostridium</taxon>
    </lineage>
</organism>
<dbReference type="Pfam" id="PF00512">
    <property type="entry name" value="HisKA"/>
    <property type="match status" value="1"/>
</dbReference>
<keyword evidence="5" id="KW-0597">Phosphoprotein</keyword>
<feature type="transmembrane region" description="Helical" evidence="15">
    <location>
        <begin position="12"/>
        <end position="30"/>
    </location>
</feature>
<dbReference type="Pfam" id="PF02518">
    <property type="entry name" value="HATPase_c"/>
    <property type="match status" value="1"/>
</dbReference>
<evidence type="ECO:0000256" key="7">
    <source>
        <dbReference type="ARBA" id="ARBA00022692"/>
    </source>
</evidence>
<feature type="transmembrane region" description="Helical" evidence="15">
    <location>
        <begin position="390"/>
        <end position="409"/>
    </location>
</feature>
<dbReference type="SMART" id="SM00388">
    <property type="entry name" value="HisKA"/>
    <property type="match status" value="1"/>
</dbReference>
<reference evidence="17" key="1">
    <citation type="submission" date="2019-11" db="EMBL/GenBank/DDBJ databases">
        <authorList>
            <person name="Feng L."/>
        </authorList>
    </citation>
    <scope>NUCLEOTIDE SEQUENCE</scope>
    <source>
        <strain evidence="17">CTertiumLFYP3</strain>
    </source>
</reference>
<dbReference type="RefSeq" id="WP_156627570.1">
    <property type="nucleotide sequence ID" value="NZ_CACRTO010000046.1"/>
</dbReference>
<feature type="transmembrane region" description="Helical" evidence="15">
    <location>
        <begin position="263"/>
        <end position="281"/>
    </location>
</feature>
<keyword evidence="4" id="KW-1003">Cell membrane</keyword>
<feature type="region of interest" description="Disordered" evidence="14">
    <location>
        <begin position="95"/>
        <end position="114"/>
    </location>
</feature>
<dbReference type="SUPFAM" id="SSF55874">
    <property type="entry name" value="ATPase domain of HSP90 chaperone/DNA topoisomerase II/histidine kinase"/>
    <property type="match status" value="1"/>
</dbReference>
<evidence type="ECO:0000256" key="14">
    <source>
        <dbReference type="SAM" id="MobiDB-lite"/>
    </source>
</evidence>
<evidence type="ECO:0000256" key="9">
    <source>
        <dbReference type="ARBA" id="ARBA00022777"/>
    </source>
</evidence>
<dbReference type="InterPro" id="IPR005467">
    <property type="entry name" value="His_kinase_dom"/>
</dbReference>
<dbReference type="PANTHER" id="PTHR45528">
    <property type="entry name" value="SENSOR HISTIDINE KINASE CPXA"/>
    <property type="match status" value="1"/>
</dbReference>
<dbReference type="EC" id="2.7.13.3" evidence="3"/>
<evidence type="ECO:0000256" key="10">
    <source>
        <dbReference type="ARBA" id="ARBA00022840"/>
    </source>
</evidence>
<sequence>MDTKSTKNKIIKDLGIIALVTLVICFAISLKNTLTEYSRLERDFSNNYLNDSYLIKDIQYADVYFTEYADNYKDIDGNIKEDVYNKQVEEYKKNQEENIKEAEKSIRERGKEENLSEEEINKQVEEAKKIILSSESYVDENFEEVKNRFKSFLSTYINLEFFFKDSEGNIVTNIKDYNIEDIINNKSFINDENYYYVYFPNEKPIGNKDLYSDGLENLYTALSSNDKEILRFYRMPKNPVQGDHLYEIWSYREMNIKSIYKNIAKSSVYGILILAIVFILYKKRKDNEMTIIEKLYIKVPIDIRAIIFIYSISHIKKIIFNIIPYFSFEEYSVSGVIYAVPLIVLDLYLIKDVILILEGKRKLGQVSIFNLYNFIKNNAKITNFIKSNKFKISFIIIMSILALISLWVYKYMYWYTMLTIVAGTFLAFYIIMTVIIFIVLIFDISKLDSKTFEISKGNYDNKNESKTVMLKSIENNLITIEDGLKDAIDKAVVSEKMKSELITNVSHDLKTPLTSIINYINLLKDDVSDEKKARYIEVLDTKAKRLKVLIEDLFEASKAASGNMNFQKEDLNITALLRQVLGELEEKISKANLNIVTKWPEDKVILYLDGRKTYRVYENLVNNIIKYSMKNSRVYIEVVDDEKYVTVVMKNISAYQIDFTSEEIVERFKRGDQSRTTEGSGLGLSIAKSIVELQGGVFNIEIDGDLFKVSTKFKKSNN</sequence>
<protein>
    <recommendedName>
        <fullName evidence="3">histidine kinase</fullName>
        <ecNumber evidence="3">2.7.13.3</ecNumber>
    </recommendedName>
</protein>
<accession>A0A6N3G910</accession>
<evidence type="ECO:0000256" key="3">
    <source>
        <dbReference type="ARBA" id="ARBA00012438"/>
    </source>
</evidence>
<dbReference type="Gene3D" id="1.10.287.130">
    <property type="match status" value="1"/>
</dbReference>
<evidence type="ECO:0000256" key="5">
    <source>
        <dbReference type="ARBA" id="ARBA00022553"/>
    </source>
</evidence>
<dbReference type="EMBL" id="CACRTO010000046">
    <property type="protein sequence ID" value="VYU61207.1"/>
    <property type="molecule type" value="Genomic_DNA"/>
</dbReference>
<evidence type="ECO:0000256" key="13">
    <source>
        <dbReference type="ARBA" id="ARBA00023136"/>
    </source>
</evidence>
<evidence type="ECO:0000256" key="15">
    <source>
        <dbReference type="SAM" id="Phobius"/>
    </source>
</evidence>
<dbReference type="SUPFAM" id="SSF47384">
    <property type="entry name" value="Homodimeric domain of signal transducing histidine kinase"/>
    <property type="match status" value="1"/>
</dbReference>
<evidence type="ECO:0000256" key="2">
    <source>
        <dbReference type="ARBA" id="ARBA00004651"/>
    </source>
</evidence>
<evidence type="ECO:0000256" key="4">
    <source>
        <dbReference type="ARBA" id="ARBA00022475"/>
    </source>
</evidence>
<dbReference type="CDD" id="cd00082">
    <property type="entry name" value="HisKA"/>
    <property type="match status" value="1"/>
</dbReference>
<dbReference type="PANTHER" id="PTHR45528:SF1">
    <property type="entry name" value="SENSOR HISTIDINE KINASE CPXA"/>
    <property type="match status" value="1"/>
</dbReference>